<feature type="coiled-coil region" evidence="3">
    <location>
        <begin position="566"/>
        <end position="597"/>
    </location>
</feature>
<protein>
    <submittedName>
        <fullName evidence="5">Nischarin related</fullName>
    </submittedName>
</protein>
<keyword evidence="2" id="KW-0677">Repeat</keyword>
<dbReference type="SMART" id="SM00369">
    <property type="entry name" value="LRR_TYP"/>
    <property type="match status" value="2"/>
</dbReference>
<sequence length="1152" mass="135109">MSQIDLLNDSIETSSQNQIEISQETQETSQIEENKLNLHFKIYQTLKNNWNEYQKGEAILPLTLNEIKYFEKKLFECEKLNPEQFENQNEINTNENIIGKTLWYLSQIPSLKIHSKNRKQKDQITNITLSEIFPTVKTLQINNCILNNFLDFHSRFILQLESLTLDDCALNSFKEIFYVESQEGLKLKSLICINNQISHFEESLSILKNLEYLDLRGNKISNITGIENLDVTYLYYVNWSFNQLYSTEELNFYLGNIQELYLTGNKLETTEGIRKLFSLEILDISRNKIKSISEIEALQSLPSLEYLNVELNPCTNSELFRVKIFYHLDRLVLLDENPMSKEEEELVKFLVKEKPRKGGSFSSLHLSPPKKSTHHQIESYSEVKDLETVCTQIEEKHREERQAMRRKRKTLESIVDLLEKWQRHKRSAEIHDSMCNRFDVRTETQANYFQELSIRNQQIDLSSFMEDKEERILHEKMRQYLDKRQKVEEEFSAKKDHGEDSSLDIGTEYFENLEKLRGDMEREILKRKTHIGSFKSNLTTSDPKREADRFESEISLYKKEGGEQWLRILNEKKKALAEQMQKLRKKQEKNLELLRRSIELGLFRSRILVEVVDPSQRGTVYRVLKFSKKTPQLFLELDTATMKMERKLDATALTHIAVAQHLQRLVVTLTFEEATKIGHKLVVIYALYDSDDADYLVSFLGLLSCTKTVENCIQCENIPQNLEQFGINGFERFFDIPDKTAQDSQSGNKTTGHRSGQIGDGNRPETTTKWANDTQLDSTDPNLQKNQMQKTRSTMESLTENDIAIENMGEKLRIVKKYDRNFERGDRETIFLFGSRFIDSYMDEELVSKRANPQRRVQNIDGVSSSKLSHDSAHKILKYNDVVEHLSTGTEPSGFEIRKDELEYISSTFFLSPVGKETVIKTLVATYVRSNEKRPSYLIITSENIYLLRFDKRRSNKKFQVVFAEPISKCVGFRIGFQSQYFLIVFDSKHPMSFLLMTLSRSITESFFRDLDKLLLSHSKQTIPVNRDSKTLLDLFHEKLSRKKRKSNLFSISKDNTNVLYLYSNQTPQKKEDKTLSRFDWPLSLFSKFFQFNQETHIILFAKAVEKIRILWKKNKKTTLRFVSPSERLVFVDFIRHQFIRKFQTPISVLLQ</sequence>
<dbReference type="InterPro" id="IPR003591">
    <property type="entry name" value="Leu-rich_rpt_typical-subtyp"/>
</dbReference>
<feature type="coiled-coil region" evidence="3">
    <location>
        <begin position="383"/>
        <end position="414"/>
    </location>
</feature>
<evidence type="ECO:0000313" key="6">
    <source>
        <dbReference type="Proteomes" id="UP001149090"/>
    </source>
</evidence>
<dbReference type="PROSITE" id="PS51450">
    <property type="entry name" value="LRR"/>
    <property type="match status" value="2"/>
</dbReference>
<keyword evidence="1" id="KW-0433">Leucine-rich repeat</keyword>
<dbReference type="AlphaFoldDB" id="A0A9Q0RI45"/>
<feature type="compositionally biased region" description="Polar residues" evidence="4">
    <location>
        <begin position="742"/>
        <end position="754"/>
    </location>
</feature>
<dbReference type="Pfam" id="PF14580">
    <property type="entry name" value="LRR_9"/>
    <property type="match status" value="1"/>
</dbReference>
<comment type="caution">
    <text evidence="5">The sequence shown here is derived from an EMBL/GenBank/DDBJ whole genome shotgun (WGS) entry which is preliminary data.</text>
</comment>
<keyword evidence="6" id="KW-1185">Reference proteome</keyword>
<reference evidence="5" key="1">
    <citation type="submission" date="2022-10" db="EMBL/GenBank/DDBJ databases">
        <title>Novel sulphate-reducing endosymbionts in the free-living metamonad Anaeramoeba.</title>
        <authorList>
            <person name="Jerlstrom-Hultqvist J."/>
            <person name="Cepicka I."/>
            <person name="Gallot-Lavallee L."/>
            <person name="Salas-Leiva D."/>
            <person name="Curtis B.A."/>
            <person name="Zahonova K."/>
            <person name="Pipaliya S."/>
            <person name="Dacks J."/>
            <person name="Roger A.J."/>
        </authorList>
    </citation>
    <scope>NUCLEOTIDE SEQUENCE</scope>
    <source>
        <strain evidence="5">BMAN</strain>
    </source>
</reference>
<dbReference type="Proteomes" id="UP001149090">
    <property type="component" value="Unassembled WGS sequence"/>
</dbReference>
<dbReference type="EMBL" id="JAPDFW010000010">
    <property type="protein sequence ID" value="KAJ5080473.1"/>
    <property type="molecule type" value="Genomic_DNA"/>
</dbReference>
<gene>
    <name evidence="5" type="ORF">M0811_14068</name>
</gene>
<feature type="compositionally biased region" description="Polar residues" evidence="4">
    <location>
        <begin position="764"/>
        <end position="787"/>
    </location>
</feature>
<dbReference type="Gene3D" id="3.80.10.10">
    <property type="entry name" value="Ribonuclease Inhibitor"/>
    <property type="match status" value="2"/>
</dbReference>
<organism evidence="5 6">
    <name type="scientific">Anaeramoeba ignava</name>
    <name type="common">Anaerobic marine amoeba</name>
    <dbReference type="NCBI Taxonomy" id="1746090"/>
    <lineage>
        <taxon>Eukaryota</taxon>
        <taxon>Metamonada</taxon>
        <taxon>Anaeramoebidae</taxon>
        <taxon>Anaeramoeba</taxon>
    </lineage>
</organism>
<feature type="region of interest" description="Disordered" evidence="4">
    <location>
        <begin position="740"/>
        <end position="787"/>
    </location>
</feature>
<feature type="region of interest" description="Disordered" evidence="4">
    <location>
        <begin position="357"/>
        <end position="378"/>
    </location>
</feature>
<keyword evidence="3" id="KW-0175">Coiled coil</keyword>
<evidence type="ECO:0000256" key="2">
    <source>
        <dbReference type="ARBA" id="ARBA00022737"/>
    </source>
</evidence>
<evidence type="ECO:0000313" key="5">
    <source>
        <dbReference type="EMBL" id="KAJ5080473.1"/>
    </source>
</evidence>
<dbReference type="InterPro" id="IPR032675">
    <property type="entry name" value="LRR_dom_sf"/>
</dbReference>
<dbReference type="PANTHER" id="PTHR15454">
    <property type="entry name" value="NISCHARIN RELATED"/>
    <property type="match status" value="1"/>
</dbReference>
<evidence type="ECO:0000256" key="3">
    <source>
        <dbReference type="SAM" id="Coils"/>
    </source>
</evidence>
<proteinExistence type="predicted"/>
<evidence type="ECO:0000256" key="1">
    <source>
        <dbReference type="ARBA" id="ARBA00022614"/>
    </source>
</evidence>
<dbReference type="SMART" id="SM00365">
    <property type="entry name" value="LRR_SD22"/>
    <property type="match status" value="3"/>
</dbReference>
<dbReference type="GO" id="GO:0005737">
    <property type="term" value="C:cytoplasm"/>
    <property type="evidence" value="ECO:0007669"/>
    <property type="project" value="TreeGrafter"/>
</dbReference>
<dbReference type="OrthoDB" id="430293at2759"/>
<dbReference type="SUPFAM" id="SSF52058">
    <property type="entry name" value="L domain-like"/>
    <property type="match status" value="2"/>
</dbReference>
<dbReference type="InterPro" id="IPR001611">
    <property type="entry name" value="Leu-rich_rpt"/>
</dbReference>
<evidence type="ECO:0000256" key="4">
    <source>
        <dbReference type="SAM" id="MobiDB-lite"/>
    </source>
</evidence>
<name>A0A9Q0RI45_ANAIG</name>
<accession>A0A9Q0RI45</accession>